<feature type="compositionally biased region" description="Basic and acidic residues" evidence="1">
    <location>
        <begin position="162"/>
        <end position="192"/>
    </location>
</feature>
<dbReference type="Pfam" id="PF13098">
    <property type="entry name" value="Thioredoxin_2"/>
    <property type="match status" value="1"/>
</dbReference>
<proteinExistence type="predicted"/>
<reference evidence="3" key="1">
    <citation type="submission" date="2015-11" db="EMBL/GenBank/DDBJ databases">
        <title>De novo transcriptome assembly of four potential Pierce s Disease insect vectors from Arizona vineyards.</title>
        <authorList>
            <person name="Tassone E.E."/>
        </authorList>
    </citation>
    <scope>NUCLEOTIDE SEQUENCE</scope>
</reference>
<protein>
    <recommendedName>
        <fullName evidence="2">Thioredoxin-like fold domain-containing protein</fullName>
    </recommendedName>
</protein>
<evidence type="ECO:0000259" key="2">
    <source>
        <dbReference type="Pfam" id="PF13098"/>
    </source>
</evidence>
<dbReference type="InterPro" id="IPR036249">
    <property type="entry name" value="Thioredoxin-like_sf"/>
</dbReference>
<dbReference type="Gene3D" id="3.40.30.10">
    <property type="entry name" value="Glutaredoxin"/>
    <property type="match status" value="1"/>
</dbReference>
<feature type="domain" description="Thioredoxin-like fold" evidence="2">
    <location>
        <begin position="37"/>
        <end position="116"/>
    </location>
</feature>
<feature type="region of interest" description="Disordered" evidence="1">
    <location>
        <begin position="157"/>
        <end position="217"/>
    </location>
</feature>
<dbReference type="SUPFAM" id="SSF52833">
    <property type="entry name" value="Thioredoxin-like"/>
    <property type="match status" value="1"/>
</dbReference>
<name>A0A1B6LZY4_9HEMI</name>
<dbReference type="PANTHER" id="PTHR19991:SF2">
    <property type="entry name" value="GH08893P"/>
    <property type="match status" value="1"/>
</dbReference>
<dbReference type="EMBL" id="GEBQ01010730">
    <property type="protein sequence ID" value="JAT29247.1"/>
    <property type="molecule type" value="Transcribed_RNA"/>
</dbReference>
<dbReference type="CDD" id="cd01659">
    <property type="entry name" value="TRX_superfamily"/>
    <property type="match status" value="1"/>
</dbReference>
<accession>A0A1B6LZY4</accession>
<evidence type="ECO:0000256" key="1">
    <source>
        <dbReference type="SAM" id="MobiDB-lite"/>
    </source>
</evidence>
<gene>
    <name evidence="3" type="ORF">g.45733</name>
</gene>
<dbReference type="InterPro" id="IPR012336">
    <property type="entry name" value="Thioredoxin-like_fold"/>
</dbReference>
<organism evidence="3">
    <name type="scientific">Graphocephala atropunctata</name>
    <dbReference type="NCBI Taxonomy" id="36148"/>
    <lineage>
        <taxon>Eukaryota</taxon>
        <taxon>Metazoa</taxon>
        <taxon>Ecdysozoa</taxon>
        <taxon>Arthropoda</taxon>
        <taxon>Hexapoda</taxon>
        <taxon>Insecta</taxon>
        <taxon>Pterygota</taxon>
        <taxon>Neoptera</taxon>
        <taxon>Paraneoptera</taxon>
        <taxon>Hemiptera</taxon>
        <taxon>Auchenorrhyncha</taxon>
        <taxon>Membracoidea</taxon>
        <taxon>Cicadellidae</taxon>
        <taxon>Cicadellinae</taxon>
        <taxon>Cicadellini</taxon>
        <taxon>Graphocephala</taxon>
    </lineage>
</organism>
<dbReference type="AlphaFoldDB" id="A0A1B6LZY4"/>
<evidence type="ECO:0000313" key="3">
    <source>
        <dbReference type="EMBL" id="JAT29247.1"/>
    </source>
</evidence>
<sequence length="217" mass="24485">MQEEAILEWVLDLSESTPDVIESVDRKTLQVLINDVEHLAVFFYDDKCESCEQILEELETIDDDTDKHGIQFVKSKDSKLASEIGIFSFPALVYYETGVPIMYDGNLKNEKKVLQWLVEQKSDGCFIIGLGGKNEVPNPSYEPYKCCPTTVKKGTKVAKMTPAKDEDKPRKSKSKADKEPPSKEKKSGRDKSSAVSTEKSSKGKKGLFGSGKYIWWW</sequence>
<dbReference type="PANTHER" id="PTHR19991">
    <property type="entry name" value="L 2 01289"/>
    <property type="match status" value="1"/>
</dbReference>